<dbReference type="GO" id="GO:0006355">
    <property type="term" value="P:regulation of DNA-templated transcription"/>
    <property type="evidence" value="ECO:0007669"/>
    <property type="project" value="InterPro"/>
</dbReference>
<dbReference type="InterPro" id="IPR016032">
    <property type="entry name" value="Sig_transdc_resp-reg_C-effctor"/>
</dbReference>
<feature type="domain" description="HTH luxR-type" evidence="4">
    <location>
        <begin position="152"/>
        <end position="217"/>
    </location>
</feature>
<keyword evidence="1 3" id="KW-0597">Phosphoprotein</keyword>
<name>V4P4C6_9CAUL</name>
<dbReference type="GO" id="GO:0000160">
    <property type="term" value="P:phosphorelay signal transduction system"/>
    <property type="evidence" value="ECO:0007669"/>
    <property type="project" value="InterPro"/>
</dbReference>
<dbReference type="InterPro" id="IPR001789">
    <property type="entry name" value="Sig_transdc_resp-reg_receiver"/>
</dbReference>
<dbReference type="GO" id="GO:0003677">
    <property type="term" value="F:DNA binding"/>
    <property type="evidence" value="ECO:0007669"/>
    <property type="project" value="UniProtKB-KW"/>
</dbReference>
<comment type="caution">
    <text evidence="6">The sequence shown here is derived from an EMBL/GenBank/DDBJ whole genome shotgun (WGS) entry which is preliminary data.</text>
</comment>
<dbReference type="Gene3D" id="3.40.50.2300">
    <property type="match status" value="1"/>
</dbReference>
<dbReference type="CDD" id="cd17535">
    <property type="entry name" value="REC_NarL-like"/>
    <property type="match status" value="1"/>
</dbReference>
<organism evidence="6 7">
    <name type="scientific">Asticcacaulis benevestitus DSM 16100 = ATCC BAA-896</name>
    <dbReference type="NCBI Taxonomy" id="1121022"/>
    <lineage>
        <taxon>Bacteria</taxon>
        <taxon>Pseudomonadati</taxon>
        <taxon>Pseudomonadota</taxon>
        <taxon>Alphaproteobacteria</taxon>
        <taxon>Caulobacterales</taxon>
        <taxon>Caulobacteraceae</taxon>
        <taxon>Asticcacaulis</taxon>
    </lineage>
</organism>
<evidence type="ECO:0000256" key="2">
    <source>
        <dbReference type="ARBA" id="ARBA00023125"/>
    </source>
</evidence>
<evidence type="ECO:0000259" key="5">
    <source>
        <dbReference type="PROSITE" id="PS50110"/>
    </source>
</evidence>
<evidence type="ECO:0000259" key="4">
    <source>
        <dbReference type="PROSITE" id="PS50043"/>
    </source>
</evidence>
<dbReference type="InterPro" id="IPR011006">
    <property type="entry name" value="CheY-like_superfamily"/>
</dbReference>
<protein>
    <recommendedName>
        <fullName evidence="8">LuxR family transcriptional regulator</fullName>
    </recommendedName>
</protein>
<dbReference type="PATRIC" id="fig|1121022.4.peg.3050"/>
<evidence type="ECO:0000256" key="3">
    <source>
        <dbReference type="PROSITE-ProRule" id="PRU00169"/>
    </source>
</evidence>
<dbReference type="PROSITE" id="PS50110">
    <property type="entry name" value="RESPONSE_REGULATORY"/>
    <property type="match status" value="1"/>
</dbReference>
<gene>
    <name evidence="6" type="ORF">ABENE_14990</name>
</gene>
<evidence type="ECO:0000313" key="6">
    <source>
        <dbReference type="EMBL" id="ESQ88812.1"/>
    </source>
</evidence>
<dbReference type="EMBL" id="AWGB01000033">
    <property type="protein sequence ID" value="ESQ88812.1"/>
    <property type="molecule type" value="Genomic_DNA"/>
</dbReference>
<dbReference type="PRINTS" id="PR00038">
    <property type="entry name" value="HTHLUXR"/>
</dbReference>
<dbReference type="eggNOG" id="COG2197">
    <property type="taxonomic scope" value="Bacteria"/>
</dbReference>
<dbReference type="PANTHER" id="PTHR43214">
    <property type="entry name" value="TWO-COMPONENT RESPONSE REGULATOR"/>
    <property type="match status" value="1"/>
</dbReference>
<dbReference type="Pfam" id="PF00072">
    <property type="entry name" value="Response_reg"/>
    <property type="match status" value="1"/>
</dbReference>
<keyword evidence="2" id="KW-0238">DNA-binding</keyword>
<dbReference type="SUPFAM" id="SSF52172">
    <property type="entry name" value="CheY-like"/>
    <property type="match status" value="1"/>
</dbReference>
<dbReference type="PROSITE" id="PS50043">
    <property type="entry name" value="HTH_LUXR_2"/>
    <property type="match status" value="1"/>
</dbReference>
<accession>V4P4C6</accession>
<dbReference type="Proteomes" id="UP000017837">
    <property type="component" value="Unassembled WGS sequence"/>
</dbReference>
<dbReference type="Pfam" id="PF00196">
    <property type="entry name" value="GerE"/>
    <property type="match status" value="1"/>
</dbReference>
<dbReference type="InterPro" id="IPR000792">
    <property type="entry name" value="Tscrpt_reg_LuxR_C"/>
</dbReference>
<dbReference type="RefSeq" id="WP_018083003.1">
    <property type="nucleotide sequence ID" value="NZ_AQWM01000022.1"/>
</dbReference>
<feature type="domain" description="Response regulatory" evidence="5">
    <location>
        <begin position="6"/>
        <end position="128"/>
    </location>
</feature>
<keyword evidence="7" id="KW-1185">Reference proteome</keyword>
<evidence type="ECO:0000256" key="1">
    <source>
        <dbReference type="ARBA" id="ARBA00022553"/>
    </source>
</evidence>
<sequence length="219" mass="24198">MTPQTVCLLVEDQTPNQVRMKQALMAAFPDIKVEVVGSLKEARHWLSGEQSKTDYVFELAVIDLGLPDGSGIDLITDITKSHPLVTCIVSSIYDDDVHLFDALSAGARGYLVKNQEPEMIVHYLQRIKQGEPPLSPSVALRLLKHFRTHTVTEQPDIHLTGRETETLALLARGLTIAEVARHLLLSPPTVAGYVRTIYQKLNISTRAEATLQAVKRGLA</sequence>
<dbReference type="SMART" id="SM00448">
    <property type="entry name" value="REC"/>
    <property type="match status" value="1"/>
</dbReference>
<feature type="modified residue" description="4-aspartylphosphate" evidence="3">
    <location>
        <position position="63"/>
    </location>
</feature>
<dbReference type="PANTHER" id="PTHR43214:SF43">
    <property type="entry name" value="TWO-COMPONENT RESPONSE REGULATOR"/>
    <property type="match status" value="1"/>
</dbReference>
<evidence type="ECO:0000313" key="7">
    <source>
        <dbReference type="Proteomes" id="UP000017837"/>
    </source>
</evidence>
<reference evidence="6 7" key="1">
    <citation type="journal article" date="2014" name="Nature">
        <title>Sequential evolution of bacterial morphology by co-option of a developmental regulator.</title>
        <authorList>
            <person name="Jiang C."/>
            <person name="Brown P.J."/>
            <person name="Ducret A."/>
            <person name="Brun Y.V."/>
        </authorList>
    </citation>
    <scope>NUCLEOTIDE SEQUENCE [LARGE SCALE GENOMIC DNA]</scope>
    <source>
        <strain evidence="6 7">DSM 16100</strain>
    </source>
</reference>
<dbReference type="SMART" id="SM00421">
    <property type="entry name" value="HTH_LUXR"/>
    <property type="match status" value="1"/>
</dbReference>
<dbReference type="CDD" id="cd06170">
    <property type="entry name" value="LuxR_C_like"/>
    <property type="match status" value="1"/>
</dbReference>
<dbReference type="AlphaFoldDB" id="V4P4C6"/>
<dbReference type="STRING" id="1121022.GCA_000376105_03326"/>
<evidence type="ECO:0008006" key="8">
    <source>
        <dbReference type="Google" id="ProtNLM"/>
    </source>
</evidence>
<dbReference type="InterPro" id="IPR058245">
    <property type="entry name" value="NreC/VraR/RcsB-like_REC"/>
</dbReference>
<dbReference type="InterPro" id="IPR039420">
    <property type="entry name" value="WalR-like"/>
</dbReference>
<dbReference type="SUPFAM" id="SSF46894">
    <property type="entry name" value="C-terminal effector domain of the bipartite response regulators"/>
    <property type="match status" value="1"/>
</dbReference>
<dbReference type="OrthoDB" id="5292887at2"/>
<proteinExistence type="predicted"/>